<evidence type="ECO:0008006" key="4">
    <source>
        <dbReference type="Google" id="ProtNLM"/>
    </source>
</evidence>
<evidence type="ECO:0000313" key="2">
    <source>
        <dbReference type="EMBL" id="GAA2011593.1"/>
    </source>
</evidence>
<protein>
    <recommendedName>
        <fullName evidence="4">1,4-alpha-glucan branching enzyme</fullName>
    </recommendedName>
</protein>
<keyword evidence="3" id="KW-1185">Reference proteome</keyword>
<dbReference type="EMBL" id="BAAANO010000023">
    <property type="protein sequence ID" value="GAA2011593.1"/>
    <property type="molecule type" value="Genomic_DNA"/>
</dbReference>
<organism evidence="2 3">
    <name type="scientific">Brevibacterium samyangense</name>
    <dbReference type="NCBI Taxonomy" id="366888"/>
    <lineage>
        <taxon>Bacteria</taxon>
        <taxon>Bacillati</taxon>
        <taxon>Actinomycetota</taxon>
        <taxon>Actinomycetes</taxon>
        <taxon>Micrococcales</taxon>
        <taxon>Brevibacteriaceae</taxon>
        <taxon>Brevibacterium</taxon>
    </lineage>
</organism>
<sequence>MANDASEARTTTDHDTIREWAEARGGVPATVAGTESGGGEAGILRFDFPGGAGEDQLEHIDWDEWFDKFEKKNLALLYQDEKSDGEGSTFLKLVTR</sequence>
<reference evidence="3" key="1">
    <citation type="journal article" date="2019" name="Int. J. Syst. Evol. Microbiol.">
        <title>The Global Catalogue of Microorganisms (GCM) 10K type strain sequencing project: providing services to taxonomists for standard genome sequencing and annotation.</title>
        <authorList>
            <consortium name="The Broad Institute Genomics Platform"/>
            <consortium name="The Broad Institute Genome Sequencing Center for Infectious Disease"/>
            <person name="Wu L."/>
            <person name="Ma J."/>
        </authorList>
    </citation>
    <scope>NUCLEOTIDE SEQUENCE [LARGE SCALE GENOMIC DNA]</scope>
    <source>
        <strain evidence="3">JCM 14546</strain>
    </source>
</reference>
<feature type="region of interest" description="Disordered" evidence="1">
    <location>
        <begin position="23"/>
        <end position="42"/>
    </location>
</feature>
<gene>
    <name evidence="2" type="ORF">GCM10009755_23680</name>
</gene>
<proteinExistence type="predicted"/>
<comment type="caution">
    <text evidence="2">The sequence shown here is derived from an EMBL/GenBank/DDBJ whole genome shotgun (WGS) entry which is preliminary data.</text>
</comment>
<name>A0ABP5EYD6_9MICO</name>
<accession>A0ABP5EYD6</accession>
<dbReference type="RefSeq" id="WP_344309966.1">
    <property type="nucleotide sequence ID" value="NZ_BAAANO010000023.1"/>
</dbReference>
<dbReference type="Proteomes" id="UP001500755">
    <property type="component" value="Unassembled WGS sequence"/>
</dbReference>
<evidence type="ECO:0000256" key="1">
    <source>
        <dbReference type="SAM" id="MobiDB-lite"/>
    </source>
</evidence>
<evidence type="ECO:0000313" key="3">
    <source>
        <dbReference type="Proteomes" id="UP001500755"/>
    </source>
</evidence>